<comment type="caution">
    <text evidence="2">The sequence shown here is derived from an EMBL/GenBank/DDBJ whole genome shotgun (WGS) entry which is preliminary data.</text>
</comment>
<dbReference type="EMBL" id="BPLQ01002577">
    <property type="protein sequence ID" value="GIX94202.1"/>
    <property type="molecule type" value="Genomic_DNA"/>
</dbReference>
<organism evidence="2 3">
    <name type="scientific">Caerostris darwini</name>
    <dbReference type="NCBI Taxonomy" id="1538125"/>
    <lineage>
        <taxon>Eukaryota</taxon>
        <taxon>Metazoa</taxon>
        <taxon>Ecdysozoa</taxon>
        <taxon>Arthropoda</taxon>
        <taxon>Chelicerata</taxon>
        <taxon>Arachnida</taxon>
        <taxon>Araneae</taxon>
        <taxon>Araneomorphae</taxon>
        <taxon>Entelegynae</taxon>
        <taxon>Araneoidea</taxon>
        <taxon>Araneidae</taxon>
        <taxon>Caerostris</taxon>
    </lineage>
</organism>
<reference evidence="2 3" key="1">
    <citation type="submission" date="2021-06" db="EMBL/GenBank/DDBJ databases">
        <title>Caerostris darwini draft genome.</title>
        <authorList>
            <person name="Kono N."/>
            <person name="Arakawa K."/>
        </authorList>
    </citation>
    <scope>NUCLEOTIDE SEQUENCE [LARGE SCALE GENOMIC DNA]</scope>
</reference>
<evidence type="ECO:0000256" key="1">
    <source>
        <dbReference type="SAM" id="MobiDB-lite"/>
    </source>
</evidence>
<evidence type="ECO:0000313" key="2">
    <source>
        <dbReference type="EMBL" id="GIX94202.1"/>
    </source>
</evidence>
<evidence type="ECO:0000313" key="3">
    <source>
        <dbReference type="Proteomes" id="UP001054837"/>
    </source>
</evidence>
<dbReference type="Proteomes" id="UP001054837">
    <property type="component" value="Unassembled WGS sequence"/>
</dbReference>
<protein>
    <submittedName>
        <fullName evidence="2">Uncharacterized protein</fullName>
    </submittedName>
</protein>
<proteinExistence type="predicted"/>
<gene>
    <name evidence="2" type="ORF">CDAR_485471</name>
</gene>
<accession>A0AAV4PA35</accession>
<name>A0AAV4PA35_9ARAC</name>
<sequence>MSQSFFRPPPPILREGGAFPSDPPLPPHFHFDRLGYVTVTINYRGESEQIKLNKLNAVFRSAEFIRECNNCRWDSKDGEDLSSSQKPKRLPMRTIIITTIEPTSQP</sequence>
<dbReference type="AlphaFoldDB" id="A0AAV4PA35"/>
<keyword evidence="3" id="KW-1185">Reference proteome</keyword>
<feature type="region of interest" description="Disordered" evidence="1">
    <location>
        <begin position="1"/>
        <end position="20"/>
    </location>
</feature>